<evidence type="ECO:0000313" key="1">
    <source>
        <dbReference type="Proteomes" id="UP000694941"/>
    </source>
</evidence>
<organism evidence="1 2">
    <name type="scientific">Limulus polyphemus</name>
    <name type="common">Atlantic horseshoe crab</name>
    <dbReference type="NCBI Taxonomy" id="6850"/>
    <lineage>
        <taxon>Eukaryota</taxon>
        <taxon>Metazoa</taxon>
        <taxon>Ecdysozoa</taxon>
        <taxon>Arthropoda</taxon>
        <taxon>Chelicerata</taxon>
        <taxon>Merostomata</taxon>
        <taxon>Xiphosura</taxon>
        <taxon>Limulidae</taxon>
        <taxon>Limulus</taxon>
    </lineage>
</organism>
<protein>
    <submittedName>
        <fullName evidence="2">Uncharacterized protein LOC111086899</fullName>
    </submittedName>
</protein>
<dbReference type="RefSeq" id="XP_022247338.1">
    <property type="nucleotide sequence ID" value="XM_022391630.1"/>
</dbReference>
<name>A0ABM1SUN2_LIMPO</name>
<evidence type="ECO:0000313" key="2">
    <source>
        <dbReference type="RefSeq" id="XP_022247338.1"/>
    </source>
</evidence>
<keyword evidence="1" id="KW-1185">Reference proteome</keyword>
<reference evidence="2" key="1">
    <citation type="submission" date="2025-08" db="UniProtKB">
        <authorList>
            <consortium name="RefSeq"/>
        </authorList>
    </citation>
    <scope>IDENTIFICATION</scope>
    <source>
        <tissue evidence="2">Muscle</tissue>
    </source>
</reference>
<sequence length="327" mass="36105">MNEEEINHEIQDSNALILNKHPVTVHLTNQEDSSVRIFPAVENAGELMNGTSRFCSDCTREDSQDNQTLSNGKPQFFIEVDASAIASLRAGTQYTLIPIDIPQSKSPSSKHLLHNSCETQEHLNTSLWDYDHLNESRNHISNHLQRSSDDISSPNASSPVLNLTTINVNNEHQNSTKTCQQQTDSTSQGDTDNFIATDKVSHMECDSIQEQTVQFHPQVQENTDNKTEYFTCPIAPLGHSKFSEMSTKLLSPTSKTPNASSCLTMIPTPHAIHQVSQLCGNSVSDSCFTQHSPALLNTQNLVHGSLMGQHGLPVWSPINQVNPCASF</sequence>
<dbReference type="Proteomes" id="UP000694941">
    <property type="component" value="Unplaced"/>
</dbReference>
<dbReference type="GeneID" id="111086899"/>
<accession>A0ABM1SUN2</accession>
<proteinExistence type="predicted"/>
<gene>
    <name evidence="2" type="primary">LOC111086899</name>
</gene>